<sequence length="187" mass="21147">MRCCRVSFWIVFMFLSIESMAKTVNIKISEEGITSSYQPHGQSKNIIISSDRLNSIKSDENNEIANSVTFEVYKISEYGSEQISFESPSGICYGYLVDNSGVNIVDSIMVYLKKGVVTEYYGNVTGVNLTINLVSNVQFVPIYSISDPISLKRIREELMSNSRESVSKSIRKGRHILSNIICRERMK</sequence>
<evidence type="ECO:0000313" key="4">
    <source>
        <dbReference type="Proteomes" id="UP000188820"/>
    </source>
</evidence>
<keyword evidence="4" id="KW-1185">Reference proteome</keyword>
<evidence type="ECO:0000259" key="2">
    <source>
        <dbReference type="Pfam" id="PF26367"/>
    </source>
</evidence>
<feature type="signal peptide" evidence="1">
    <location>
        <begin position="1"/>
        <end position="21"/>
    </location>
</feature>
<dbReference type="Proteomes" id="UP000188820">
    <property type="component" value="Unassembled WGS sequence"/>
</dbReference>
<comment type="caution">
    <text evidence="3">The sequence shown here is derived from an EMBL/GenBank/DDBJ whole genome shotgun (WGS) entry which is preliminary data.</text>
</comment>
<name>A0ABX3KV29_9PAST</name>
<accession>A0ABX3KV29</accession>
<evidence type="ECO:0000313" key="3">
    <source>
        <dbReference type="EMBL" id="OOF67335.1"/>
    </source>
</evidence>
<reference evidence="3 4" key="1">
    <citation type="submission" date="2016-10" db="EMBL/GenBank/DDBJ databases">
        <title>Rodentibacter gen. nov. and new species.</title>
        <authorList>
            <person name="Christensen H."/>
        </authorList>
    </citation>
    <scope>NUCLEOTIDE SEQUENCE [LARGE SCALE GENOMIC DNA]</scope>
    <source>
        <strain evidence="3 4">1998236014</strain>
    </source>
</reference>
<protein>
    <recommendedName>
        <fullName evidence="2">DUF8095 domain-containing protein</fullName>
    </recommendedName>
</protein>
<organism evidence="3 4">
    <name type="scientific">Rodentibacter caecimuris</name>
    <dbReference type="NCBI Taxonomy" id="1796644"/>
    <lineage>
        <taxon>Bacteria</taxon>
        <taxon>Pseudomonadati</taxon>
        <taxon>Pseudomonadota</taxon>
        <taxon>Gammaproteobacteria</taxon>
        <taxon>Pasteurellales</taxon>
        <taxon>Pasteurellaceae</taxon>
        <taxon>Rodentibacter</taxon>
    </lineage>
</organism>
<dbReference type="Pfam" id="PF26367">
    <property type="entry name" value="DUF8095"/>
    <property type="match status" value="1"/>
</dbReference>
<dbReference type="InterPro" id="IPR058408">
    <property type="entry name" value="DUF8095"/>
</dbReference>
<gene>
    <name evidence="3" type="ORF">BKG89_09875</name>
</gene>
<feature type="domain" description="DUF8095" evidence="2">
    <location>
        <begin position="50"/>
        <end position="180"/>
    </location>
</feature>
<proteinExistence type="predicted"/>
<feature type="chain" id="PRO_5046640104" description="DUF8095 domain-containing protein" evidence="1">
    <location>
        <begin position="22"/>
        <end position="187"/>
    </location>
</feature>
<keyword evidence="1" id="KW-0732">Signal</keyword>
<dbReference type="EMBL" id="MLAA01000044">
    <property type="protein sequence ID" value="OOF67335.1"/>
    <property type="molecule type" value="Genomic_DNA"/>
</dbReference>
<evidence type="ECO:0000256" key="1">
    <source>
        <dbReference type="SAM" id="SignalP"/>
    </source>
</evidence>